<name>A0AAD5YXM4_9AGAR</name>
<organism evidence="1 2">
    <name type="scientific">Leucocoprinus birnbaumii</name>
    <dbReference type="NCBI Taxonomy" id="56174"/>
    <lineage>
        <taxon>Eukaryota</taxon>
        <taxon>Fungi</taxon>
        <taxon>Dikarya</taxon>
        <taxon>Basidiomycota</taxon>
        <taxon>Agaricomycotina</taxon>
        <taxon>Agaricomycetes</taxon>
        <taxon>Agaricomycetidae</taxon>
        <taxon>Agaricales</taxon>
        <taxon>Agaricineae</taxon>
        <taxon>Agaricaceae</taxon>
        <taxon>Leucocoprinus</taxon>
    </lineage>
</organism>
<evidence type="ECO:0000313" key="1">
    <source>
        <dbReference type="EMBL" id="KAJ3571204.1"/>
    </source>
</evidence>
<reference evidence="1" key="1">
    <citation type="submission" date="2022-07" db="EMBL/GenBank/DDBJ databases">
        <title>Genome Sequence of Leucocoprinus birnbaumii.</title>
        <authorList>
            <person name="Buettner E."/>
        </authorList>
    </citation>
    <scope>NUCLEOTIDE SEQUENCE</scope>
    <source>
        <strain evidence="1">VT141</strain>
    </source>
</reference>
<evidence type="ECO:0008006" key="3">
    <source>
        <dbReference type="Google" id="ProtNLM"/>
    </source>
</evidence>
<dbReference type="InterPro" id="IPR036047">
    <property type="entry name" value="F-box-like_dom_sf"/>
</dbReference>
<accession>A0AAD5YXM4</accession>
<dbReference type="SUPFAM" id="SSF81383">
    <property type="entry name" value="F-box domain"/>
    <property type="match status" value="1"/>
</dbReference>
<keyword evidence="2" id="KW-1185">Reference proteome</keyword>
<evidence type="ECO:0000313" key="2">
    <source>
        <dbReference type="Proteomes" id="UP001213000"/>
    </source>
</evidence>
<dbReference type="Proteomes" id="UP001213000">
    <property type="component" value="Unassembled WGS sequence"/>
</dbReference>
<comment type="caution">
    <text evidence="1">The sequence shown here is derived from an EMBL/GenBank/DDBJ whole genome shotgun (WGS) entry which is preliminary data.</text>
</comment>
<protein>
    <recommendedName>
        <fullName evidence="3">F-box domain-containing protein</fullName>
    </recommendedName>
</protein>
<proteinExistence type="predicted"/>
<dbReference type="EMBL" id="JANIEX010000197">
    <property type="protein sequence ID" value="KAJ3571204.1"/>
    <property type="molecule type" value="Genomic_DNA"/>
</dbReference>
<dbReference type="AlphaFoldDB" id="A0AAD5YXM4"/>
<gene>
    <name evidence="1" type="ORF">NP233_g3905</name>
</gene>
<sequence>MSNLEGAPIPAYNAQDDTIHPALIAPGAVTDVNDPIEDLPYEIWDEICSYLPAGYAVKMIGVNRYFFEVGMNSIYGTVCISDIGDKEQSKALNQLKSFPDLALRVRHLRLSPSFLPLCNHEGEPAVHLPSRTSALVKQMSEALSNCVNLEELEMNFHFFRAPTTDFLACLSHLVDKVSSSLIHLKVVTPIIHSQLLATIATCGCPPRLESVSIAVIPLYYSADLRGGTETLYIRPTQEHMQSFIGTTRRLLCSSSATIRKLSISNHDLLSIFPVFSDLEIGSSCQSSRFSSLESMSYECCAHPAPLSDRSTLSTFLQKSCTETLQSLSITVSRQSQWAPVGPPSYYADFNVYREFLHSLFEEVELTRLRKLFIELPDLVDESNFLFLRSQLPPRLNSLVIRSLSLEHADVMKLLESIVGSYSKTQQNNCISGDLGFQGPGPHLSHLELRCVKSFSVAQLDGMLRSFPNLKVLGLRYDFISNRGATNMAPIQFPVGPPVTINGTLTDRQHEAALSAFRAYNYVVKYNRPLGLRELYLHGHDPFFYRVLTEKVPQDLINSLSAALPGVKIRRGLPPVRE</sequence>